<dbReference type="EMBL" id="LAZR01003013">
    <property type="protein sequence ID" value="KKN22984.1"/>
    <property type="molecule type" value="Genomic_DNA"/>
</dbReference>
<accession>A0A0F9NYP7</accession>
<dbReference type="AlphaFoldDB" id="A0A0F9NYP7"/>
<proteinExistence type="predicted"/>
<organism evidence="1">
    <name type="scientific">marine sediment metagenome</name>
    <dbReference type="NCBI Taxonomy" id="412755"/>
    <lineage>
        <taxon>unclassified sequences</taxon>
        <taxon>metagenomes</taxon>
        <taxon>ecological metagenomes</taxon>
    </lineage>
</organism>
<reference evidence="1" key="1">
    <citation type="journal article" date="2015" name="Nature">
        <title>Complex archaea that bridge the gap between prokaryotes and eukaryotes.</title>
        <authorList>
            <person name="Spang A."/>
            <person name="Saw J.H."/>
            <person name="Jorgensen S.L."/>
            <person name="Zaremba-Niedzwiedzka K."/>
            <person name="Martijn J."/>
            <person name="Lind A.E."/>
            <person name="van Eijk R."/>
            <person name="Schleper C."/>
            <person name="Guy L."/>
            <person name="Ettema T.J."/>
        </authorList>
    </citation>
    <scope>NUCLEOTIDE SEQUENCE</scope>
</reference>
<sequence>MEIKGCNTGFIVEYKTSGIAVMNRIYFGKWIRLIEWLTENKKNILEVYDSDEE</sequence>
<comment type="caution">
    <text evidence="1">The sequence shown here is derived from an EMBL/GenBank/DDBJ whole genome shotgun (WGS) entry which is preliminary data.</text>
</comment>
<protein>
    <submittedName>
        <fullName evidence="1">Uncharacterized protein</fullName>
    </submittedName>
</protein>
<name>A0A0F9NYP7_9ZZZZ</name>
<evidence type="ECO:0000313" key="1">
    <source>
        <dbReference type="EMBL" id="KKN22984.1"/>
    </source>
</evidence>
<gene>
    <name evidence="1" type="ORF">LCGC14_0909550</name>
</gene>